<dbReference type="Gene3D" id="1.10.3210.10">
    <property type="entry name" value="Hypothetical protein af1432"/>
    <property type="match status" value="1"/>
</dbReference>
<evidence type="ECO:0000259" key="2">
    <source>
        <dbReference type="PROSITE" id="PS51833"/>
    </source>
</evidence>
<sequence length="498" mass="54960">MLTPRIKTALRFCPDLPTPPGIAMQIVDLARDPEVDLSSLVEMLSQDPALAARLMRASNSCLFARRRKSESLRQAIVVIGLNATMTLALSFSLARTLQQDNADTEGIERSWRRVLIASCAARLIGSRLRRRDSEELALAALLQDIGILALRAALPEEYRPLLEEARDHEELVRLERERLGADHAEAGSWLMAHWKLPEKLVNVPVCVHGRSPNADQAEHAVFFAVVEVAGKVADLLLGDDTGELTEELMRTAAKLDDLDRAFLESLLTEISERLPEMAELYDTEIIAPQLLTGIIDQARQAMADRQVMANREAYFYEQRVASHGAASAASAQAAEAVVESPPMELLDERLDLEFRRATTLGHPLSLAFVRLDERDELVSRHGPNDVEAVLQVLRRRLARLTGQAQLVFSSAPDEFVVLLPGVSRSRAHDQLERLRAATAGEDFYDADEEPFRVTLSIGLACHMDESQLYGRAIELLGAADQAIRGPDGEGGNTLTMAC</sequence>
<dbReference type="InterPro" id="IPR000160">
    <property type="entry name" value="GGDEF_dom"/>
</dbReference>
<dbReference type="Proteomes" id="UP000484885">
    <property type="component" value="Unassembled WGS sequence"/>
</dbReference>
<dbReference type="Pfam" id="PF00990">
    <property type="entry name" value="GGDEF"/>
    <property type="match status" value="1"/>
</dbReference>
<dbReference type="PANTHER" id="PTHR33525:SF3">
    <property type="entry name" value="RIBONUCLEASE Y"/>
    <property type="match status" value="1"/>
</dbReference>
<keyword evidence="4" id="KW-1185">Reference proteome</keyword>
<feature type="domain" description="GGDEF" evidence="1">
    <location>
        <begin position="362"/>
        <end position="498"/>
    </location>
</feature>
<dbReference type="EMBL" id="JAAGSC010000039">
    <property type="protein sequence ID" value="NDY95349.1"/>
    <property type="molecule type" value="Genomic_DNA"/>
</dbReference>
<reference evidence="3 4" key="1">
    <citation type="submission" date="2020-02" db="EMBL/GenBank/DDBJ databases">
        <authorList>
            <person name="Zhang X.-Y."/>
        </authorList>
    </citation>
    <scope>NUCLEOTIDE SEQUENCE [LARGE SCALE GENOMIC DNA]</scope>
    <source>
        <strain evidence="3 4">C33</strain>
    </source>
</reference>
<evidence type="ECO:0000313" key="4">
    <source>
        <dbReference type="Proteomes" id="UP000484885"/>
    </source>
</evidence>
<dbReference type="SMART" id="SM00267">
    <property type="entry name" value="GGDEF"/>
    <property type="match status" value="1"/>
</dbReference>
<dbReference type="RefSeq" id="WP_164210742.1">
    <property type="nucleotide sequence ID" value="NZ_JAAGSC010000039.1"/>
</dbReference>
<dbReference type="NCBIfam" id="TIGR00254">
    <property type="entry name" value="GGDEF"/>
    <property type="match status" value="1"/>
</dbReference>
<dbReference type="AlphaFoldDB" id="A0A845VDK7"/>
<dbReference type="PROSITE" id="PS50887">
    <property type="entry name" value="GGDEF"/>
    <property type="match status" value="1"/>
</dbReference>
<organism evidence="3 4">
    <name type="scientific">Wenzhouxiangella limi</name>
    <dbReference type="NCBI Taxonomy" id="2707351"/>
    <lineage>
        <taxon>Bacteria</taxon>
        <taxon>Pseudomonadati</taxon>
        <taxon>Pseudomonadota</taxon>
        <taxon>Gammaproteobacteria</taxon>
        <taxon>Chromatiales</taxon>
        <taxon>Wenzhouxiangellaceae</taxon>
        <taxon>Wenzhouxiangella</taxon>
    </lineage>
</organism>
<name>A0A845VDK7_9GAMM</name>
<accession>A0A845VDK7</accession>
<protein>
    <submittedName>
        <fullName evidence="3">HDOD domain-containing protein</fullName>
    </submittedName>
</protein>
<dbReference type="PROSITE" id="PS51833">
    <property type="entry name" value="HDOD"/>
    <property type="match status" value="1"/>
</dbReference>
<dbReference type="InterPro" id="IPR052340">
    <property type="entry name" value="RNase_Y/CdgJ"/>
</dbReference>
<dbReference type="InterPro" id="IPR029787">
    <property type="entry name" value="Nucleotide_cyclase"/>
</dbReference>
<dbReference type="SUPFAM" id="SSF55073">
    <property type="entry name" value="Nucleotide cyclase"/>
    <property type="match status" value="1"/>
</dbReference>
<dbReference type="PANTHER" id="PTHR33525">
    <property type="match status" value="1"/>
</dbReference>
<evidence type="ECO:0000313" key="3">
    <source>
        <dbReference type="EMBL" id="NDY95349.1"/>
    </source>
</evidence>
<comment type="caution">
    <text evidence="3">The sequence shown here is derived from an EMBL/GenBank/DDBJ whole genome shotgun (WGS) entry which is preliminary data.</text>
</comment>
<feature type="domain" description="HDOD" evidence="2">
    <location>
        <begin position="16"/>
        <end position="210"/>
    </location>
</feature>
<dbReference type="Gene3D" id="3.30.70.270">
    <property type="match status" value="1"/>
</dbReference>
<proteinExistence type="predicted"/>
<dbReference type="InterPro" id="IPR013976">
    <property type="entry name" value="HDOD"/>
</dbReference>
<dbReference type="SUPFAM" id="SSF109604">
    <property type="entry name" value="HD-domain/PDEase-like"/>
    <property type="match status" value="1"/>
</dbReference>
<dbReference type="InterPro" id="IPR043128">
    <property type="entry name" value="Rev_trsase/Diguanyl_cyclase"/>
</dbReference>
<gene>
    <name evidence="3" type="ORF">G3I74_06385</name>
</gene>
<dbReference type="Pfam" id="PF08668">
    <property type="entry name" value="HDOD"/>
    <property type="match status" value="1"/>
</dbReference>
<evidence type="ECO:0000259" key="1">
    <source>
        <dbReference type="PROSITE" id="PS50887"/>
    </source>
</evidence>